<evidence type="ECO:0000256" key="3">
    <source>
        <dbReference type="ARBA" id="ARBA00022692"/>
    </source>
</evidence>
<reference evidence="13 14" key="1">
    <citation type="submission" date="2022-04" db="EMBL/GenBank/DDBJ databases">
        <title>Human microbiome associated bacterial genomes.</title>
        <authorList>
            <person name="Sandstrom S."/>
            <person name="Salamzade R."/>
            <person name="Kalan L.R."/>
        </authorList>
    </citation>
    <scope>NUCLEOTIDE SEQUENCE [LARGE SCALE GENOMIC DNA]</scope>
    <source>
        <strain evidence="14">p3-SID1799</strain>
    </source>
</reference>
<comment type="caution">
    <text evidence="13">The sequence shown here is derived from an EMBL/GenBank/DDBJ whole genome shotgun (WGS) entry which is preliminary data.</text>
</comment>
<keyword evidence="3 12" id="KW-0812">Transmembrane</keyword>
<keyword evidence="5 12" id="KW-1133">Transmembrane helix</keyword>
<comment type="subcellular location">
    <subcellularLocation>
        <location evidence="1">Membrane</location>
        <topology evidence="1">Multi-pass membrane protein</topology>
    </subcellularLocation>
</comment>
<dbReference type="InterPro" id="IPR050450">
    <property type="entry name" value="COX15/CtaA_HemeA_synthase"/>
</dbReference>
<keyword evidence="9 12" id="KW-0472">Membrane</keyword>
<feature type="transmembrane region" description="Helical" evidence="12">
    <location>
        <begin position="79"/>
        <end position="100"/>
    </location>
</feature>
<evidence type="ECO:0000256" key="11">
    <source>
        <dbReference type="ARBA" id="ARBA00023444"/>
    </source>
</evidence>
<feature type="transmembrane region" description="Helical" evidence="12">
    <location>
        <begin position="112"/>
        <end position="133"/>
    </location>
</feature>
<feature type="transmembrane region" description="Helical" evidence="12">
    <location>
        <begin position="254"/>
        <end position="273"/>
    </location>
</feature>
<sequence>MNTLQDSLSLLSSKLMPNHVTAWTRFCAWATLVVQIGIIGTGGLVRVTGSGLGCPTWPKCTDESLVATPEMGIHGIIEFGNRTLTGVLCVVALFTFLAVLRTKGSGLRLLSPAVWIGVLIIVQAVVGGLSVWASLDPRIVGVHFVFSAVIVALSAVLLYRVLRNEPAGHEPGNRVVRLATMITVVMGWITLLVGVLTTGSGPHAGDSKAARNGLDTEIMHHVHSYPAYILLLVTLILLWLAVRQRMAKLSRVTTWFLVTLLAQMGIGIAQSRLGLPAGMVVLHMLISGIAIALLTIMVLESLRTVDEPHFGGEEDLVDHAAVRADHAASA</sequence>
<evidence type="ECO:0000256" key="7">
    <source>
        <dbReference type="ARBA" id="ARBA00023004"/>
    </source>
</evidence>
<keyword evidence="10" id="KW-1015">Disulfide bond</keyword>
<organism evidence="13 14">
    <name type="scientific">Pseudoclavibacter albus</name>
    <dbReference type="NCBI Taxonomy" id="272241"/>
    <lineage>
        <taxon>Bacteria</taxon>
        <taxon>Bacillati</taxon>
        <taxon>Actinomycetota</taxon>
        <taxon>Actinomycetes</taxon>
        <taxon>Micrococcales</taxon>
        <taxon>Microbacteriaceae</taxon>
        <taxon>Pseudoclavibacter</taxon>
    </lineage>
</organism>
<keyword evidence="7" id="KW-0408">Iron</keyword>
<evidence type="ECO:0000256" key="12">
    <source>
        <dbReference type="SAM" id="Phobius"/>
    </source>
</evidence>
<dbReference type="EMBL" id="JALXSQ010000003">
    <property type="protein sequence ID" value="MCT2042030.1"/>
    <property type="molecule type" value="Genomic_DNA"/>
</dbReference>
<dbReference type="Proteomes" id="UP001525379">
    <property type="component" value="Unassembled WGS sequence"/>
</dbReference>
<evidence type="ECO:0000256" key="6">
    <source>
        <dbReference type="ARBA" id="ARBA00023002"/>
    </source>
</evidence>
<keyword evidence="8" id="KW-0350">Heme biosynthesis</keyword>
<evidence type="ECO:0000256" key="1">
    <source>
        <dbReference type="ARBA" id="ARBA00004141"/>
    </source>
</evidence>
<evidence type="ECO:0000256" key="9">
    <source>
        <dbReference type="ARBA" id="ARBA00023136"/>
    </source>
</evidence>
<keyword evidence="2" id="KW-1003">Cell membrane</keyword>
<dbReference type="RefSeq" id="WP_260103711.1">
    <property type="nucleotide sequence ID" value="NZ_JALXSQ010000003.1"/>
</dbReference>
<dbReference type="Pfam" id="PF02628">
    <property type="entry name" value="COX15-CtaA"/>
    <property type="match status" value="1"/>
</dbReference>
<comment type="pathway">
    <text evidence="11">Porphyrin-containing compound metabolism.</text>
</comment>
<keyword evidence="14" id="KW-1185">Reference proteome</keyword>
<feature type="transmembrane region" description="Helical" evidence="12">
    <location>
        <begin position="279"/>
        <end position="299"/>
    </location>
</feature>
<evidence type="ECO:0000256" key="10">
    <source>
        <dbReference type="ARBA" id="ARBA00023157"/>
    </source>
</evidence>
<evidence type="ECO:0000256" key="4">
    <source>
        <dbReference type="ARBA" id="ARBA00022723"/>
    </source>
</evidence>
<proteinExistence type="predicted"/>
<evidence type="ECO:0000256" key="2">
    <source>
        <dbReference type="ARBA" id="ARBA00022475"/>
    </source>
</evidence>
<dbReference type="PANTHER" id="PTHR35457:SF1">
    <property type="entry name" value="HEME A SYNTHASE"/>
    <property type="match status" value="1"/>
</dbReference>
<evidence type="ECO:0000313" key="14">
    <source>
        <dbReference type="Proteomes" id="UP001525379"/>
    </source>
</evidence>
<evidence type="ECO:0000256" key="8">
    <source>
        <dbReference type="ARBA" id="ARBA00023133"/>
    </source>
</evidence>
<protein>
    <submittedName>
        <fullName evidence="13">COX15/CtaA family protein</fullName>
    </submittedName>
</protein>
<dbReference type="InterPro" id="IPR003780">
    <property type="entry name" value="COX15/CtaA_fam"/>
</dbReference>
<keyword evidence="6" id="KW-0560">Oxidoreductase</keyword>
<accession>A0ABT2HV77</accession>
<gene>
    <name evidence="13" type="ORF">M3D15_01550</name>
</gene>
<evidence type="ECO:0000313" key="13">
    <source>
        <dbReference type="EMBL" id="MCT2042030.1"/>
    </source>
</evidence>
<name>A0ABT2HV77_9MICO</name>
<feature type="transmembrane region" description="Helical" evidence="12">
    <location>
        <begin position="139"/>
        <end position="162"/>
    </location>
</feature>
<feature type="transmembrane region" description="Helical" evidence="12">
    <location>
        <begin position="174"/>
        <end position="196"/>
    </location>
</feature>
<dbReference type="PANTHER" id="PTHR35457">
    <property type="entry name" value="HEME A SYNTHASE"/>
    <property type="match status" value="1"/>
</dbReference>
<evidence type="ECO:0000256" key="5">
    <source>
        <dbReference type="ARBA" id="ARBA00022989"/>
    </source>
</evidence>
<keyword evidence="4" id="KW-0479">Metal-binding</keyword>
<feature type="transmembrane region" description="Helical" evidence="12">
    <location>
        <begin position="225"/>
        <end position="242"/>
    </location>
</feature>